<dbReference type="EMBL" id="JACJVN010000037">
    <property type="protein sequence ID" value="MBB6677809.1"/>
    <property type="molecule type" value="Genomic_DNA"/>
</dbReference>
<feature type="domain" description="VOC" evidence="1">
    <location>
        <begin position="9"/>
        <end position="122"/>
    </location>
</feature>
<dbReference type="Proteomes" id="UP000574133">
    <property type="component" value="Unassembled WGS sequence"/>
</dbReference>
<dbReference type="PROSITE" id="PS51819">
    <property type="entry name" value="VOC"/>
    <property type="match status" value="1"/>
</dbReference>
<dbReference type="AlphaFoldDB" id="A0A841TCS9"/>
<evidence type="ECO:0000313" key="3">
    <source>
        <dbReference type="Proteomes" id="UP000574133"/>
    </source>
</evidence>
<dbReference type="Pfam" id="PF00903">
    <property type="entry name" value="Glyoxalase"/>
    <property type="match status" value="1"/>
</dbReference>
<dbReference type="InterPro" id="IPR037523">
    <property type="entry name" value="VOC_core"/>
</dbReference>
<evidence type="ECO:0000313" key="2">
    <source>
        <dbReference type="EMBL" id="MBB6677809.1"/>
    </source>
</evidence>
<dbReference type="InterPro" id="IPR004360">
    <property type="entry name" value="Glyas_Fos-R_dOase_dom"/>
</dbReference>
<organism evidence="2 3">
    <name type="scientific">Cohnella lubricantis</name>
    <dbReference type="NCBI Taxonomy" id="2163172"/>
    <lineage>
        <taxon>Bacteria</taxon>
        <taxon>Bacillati</taxon>
        <taxon>Bacillota</taxon>
        <taxon>Bacilli</taxon>
        <taxon>Bacillales</taxon>
        <taxon>Paenibacillaceae</taxon>
        <taxon>Cohnella</taxon>
    </lineage>
</organism>
<accession>A0A841TCS9</accession>
<dbReference type="InterPro" id="IPR029068">
    <property type="entry name" value="Glyas_Bleomycin-R_OHBP_Dase"/>
</dbReference>
<comment type="caution">
    <text evidence="2">The sequence shown here is derived from an EMBL/GenBank/DDBJ whole genome shotgun (WGS) entry which is preliminary data.</text>
</comment>
<gene>
    <name evidence="2" type="ORF">H4Q31_10780</name>
</gene>
<keyword evidence="3" id="KW-1185">Reference proteome</keyword>
<protein>
    <submittedName>
        <fullName evidence="2">VOC family protein</fullName>
    </submittedName>
</protein>
<dbReference type="PANTHER" id="PTHR36437">
    <property type="entry name" value="GLYOXALASE/BLEOMYCIN RESISTANCE PROTEIN/DIOXYGENASE"/>
    <property type="match status" value="1"/>
</dbReference>
<proteinExistence type="predicted"/>
<dbReference type="SUPFAM" id="SSF54593">
    <property type="entry name" value="Glyoxalase/Bleomycin resistance protein/Dihydroxybiphenyl dioxygenase"/>
    <property type="match status" value="1"/>
</dbReference>
<dbReference type="Gene3D" id="3.10.180.10">
    <property type="entry name" value="2,3-Dihydroxybiphenyl 1,2-Dioxygenase, domain 1"/>
    <property type="match status" value="1"/>
</dbReference>
<dbReference type="RefSeq" id="WP_185179089.1">
    <property type="nucleotide sequence ID" value="NZ_CBCSEP010000014.1"/>
</dbReference>
<sequence>MNHSPISNRVGAIFIHVSNMQKSIQWYSELLGLPVQSASHEGTIYVLPMDGGTGVLLDSNMNDRKNTNDKTQFFFETKNLEESYKYIKNKGIEIVTEIEVHDDISFFTFKDPDENVLMVCEDKRKLLNSV</sequence>
<evidence type="ECO:0000259" key="1">
    <source>
        <dbReference type="PROSITE" id="PS51819"/>
    </source>
</evidence>
<reference evidence="2 3" key="1">
    <citation type="submission" date="2020-08" db="EMBL/GenBank/DDBJ databases">
        <title>Cohnella phylogeny.</title>
        <authorList>
            <person name="Dunlap C."/>
        </authorList>
    </citation>
    <scope>NUCLEOTIDE SEQUENCE [LARGE SCALE GENOMIC DNA]</scope>
    <source>
        <strain evidence="2 3">DSM 103658</strain>
    </source>
</reference>
<dbReference type="PANTHER" id="PTHR36437:SF2">
    <property type="entry name" value="GLYOXALASE_BLEOMYCIN RESISTANCE PROTEIN_DIOXYGENASE"/>
    <property type="match status" value="1"/>
</dbReference>
<name>A0A841TCS9_9BACL</name>